<dbReference type="EMBL" id="PNBA02000002">
    <property type="protein sequence ID" value="KAG6434649.1"/>
    <property type="molecule type" value="Genomic_DNA"/>
</dbReference>
<dbReference type="PANTHER" id="PTHR46033:SF8">
    <property type="entry name" value="PROTEIN MAINTENANCE OF MERISTEMS-LIKE"/>
    <property type="match status" value="1"/>
</dbReference>
<organism evidence="2">
    <name type="scientific">Salvia splendens</name>
    <name type="common">Scarlet sage</name>
    <dbReference type="NCBI Taxonomy" id="180675"/>
    <lineage>
        <taxon>Eukaryota</taxon>
        <taxon>Viridiplantae</taxon>
        <taxon>Streptophyta</taxon>
        <taxon>Embryophyta</taxon>
        <taxon>Tracheophyta</taxon>
        <taxon>Spermatophyta</taxon>
        <taxon>Magnoliopsida</taxon>
        <taxon>eudicotyledons</taxon>
        <taxon>Gunneridae</taxon>
        <taxon>Pentapetalae</taxon>
        <taxon>asterids</taxon>
        <taxon>lamiids</taxon>
        <taxon>Lamiales</taxon>
        <taxon>Lamiaceae</taxon>
        <taxon>Nepetoideae</taxon>
        <taxon>Mentheae</taxon>
        <taxon>Salviinae</taxon>
        <taxon>Salvia</taxon>
        <taxon>Salvia subgen. Calosphace</taxon>
        <taxon>core Calosphace</taxon>
    </lineage>
</organism>
<dbReference type="InterPro" id="IPR019557">
    <property type="entry name" value="AminoTfrase-like_pln_mobile"/>
</dbReference>
<protein>
    <recommendedName>
        <fullName evidence="1">Aminotransferase-like plant mobile domain-containing protein</fullName>
    </recommendedName>
</protein>
<dbReference type="Pfam" id="PF10536">
    <property type="entry name" value="PMD"/>
    <property type="match status" value="1"/>
</dbReference>
<proteinExistence type="predicted"/>
<keyword evidence="3" id="KW-1185">Reference proteome</keyword>
<comment type="caution">
    <text evidence="2">The sequence shown here is derived from an EMBL/GenBank/DDBJ whole genome shotgun (WGS) entry which is preliminary data.</text>
</comment>
<dbReference type="AlphaFoldDB" id="A0A8X8YNC2"/>
<evidence type="ECO:0000259" key="1">
    <source>
        <dbReference type="Pfam" id="PF10536"/>
    </source>
</evidence>
<name>A0A8X8YNC2_SALSN</name>
<feature type="domain" description="Aminotransferase-like plant mobile" evidence="1">
    <location>
        <begin position="2"/>
        <end position="116"/>
    </location>
</feature>
<dbReference type="PANTHER" id="PTHR46033">
    <property type="entry name" value="PROTEIN MAIN-LIKE 2"/>
    <property type="match status" value="1"/>
</dbReference>
<dbReference type="Proteomes" id="UP000298416">
    <property type="component" value="Unassembled WGS sequence"/>
</dbReference>
<evidence type="ECO:0000313" key="3">
    <source>
        <dbReference type="Proteomes" id="UP000298416"/>
    </source>
</evidence>
<reference evidence="2" key="1">
    <citation type="submission" date="2018-01" db="EMBL/GenBank/DDBJ databases">
        <authorList>
            <person name="Mao J.F."/>
        </authorList>
    </citation>
    <scope>NUCLEOTIDE SEQUENCE</scope>
    <source>
        <strain evidence="2">Huo1</strain>
        <tissue evidence="2">Leaf</tissue>
    </source>
</reference>
<sequence>MPYVDRQLPDSCLEMNNSWRSVTYMVCWAIVEAHEPERVVRQFGGTPFIPELRDWGFNETHFKTNRRGKAKTNWAVQNKTYIQHWERRSEYVTNHYMEPLADHEQVIRTRQYMEWYFKITITYITQPGRLPGVGMNTVASSSTLQVSIVFL</sequence>
<evidence type="ECO:0000313" key="2">
    <source>
        <dbReference type="EMBL" id="KAG6434649.1"/>
    </source>
</evidence>
<dbReference type="GO" id="GO:0010073">
    <property type="term" value="P:meristem maintenance"/>
    <property type="evidence" value="ECO:0007669"/>
    <property type="project" value="InterPro"/>
</dbReference>
<dbReference type="InterPro" id="IPR044824">
    <property type="entry name" value="MAIN-like"/>
</dbReference>
<accession>A0A8X8YNC2</accession>
<reference evidence="2" key="2">
    <citation type="submission" date="2020-08" db="EMBL/GenBank/DDBJ databases">
        <title>Plant Genome Project.</title>
        <authorList>
            <person name="Zhang R.-G."/>
        </authorList>
    </citation>
    <scope>NUCLEOTIDE SEQUENCE</scope>
    <source>
        <strain evidence="2">Huo1</strain>
        <tissue evidence="2">Leaf</tissue>
    </source>
</reference>
<gene>
    <name evidence="2" type="ORF">SASPL_106289</name>
</gene>